<evidence type="ECO:0000256" key="3">
    <source>
        <dbReference type="ARBA" id="ARBA00022777"/>
    </source>
</evidence>
<comment type="subunit">
    <text evidence="4">Homotetramer.</text>
</comment>
<dbReference type="Pfam" id="PF03976">
    <property type="entry name" value="PPK2"/>
    <property type="match status" value="1"/>
</dbReference>
<dbReference type="NCBIfam" id="TIGR03707">
    <property type="entry name" value="PPK2_P_aer"/>
    <property type="match status" value="1"/>
</dbReference>
<sequence>MNEILRLSDFGPDHPDVGPDFSVVAGREALQKIVDLADTTQFLVDDRDDDDPRLLTLPGRNVIDTWREDYPYDERMSRDEYELEKRLLQIELLKFQKWSKRTSSRHVFVFEGRDAAGKGGTIKRFMEHLNPRGARVVALEKPSERESTQWYFQRYVQHLPAAGEIVMFDRSWYNRTGVERVMGFCTDEQHAQFLRQAPLFEAMLIDDGMDLVKFWFSVSPLEQRTRFAIRQVDPVRQWKLSPMDIASLDKWDKYTAAKEEMFAETDTEEAPWIVVKSNDKKRARINAMRYVLNLFDYDDKDANIVGEPDPLIVGRARDLLGE</sequence>
<reference evidence="7 8" key="1">
    <citation type="submission" date="2018-10" db="EMBL/GenBank/DDBJ databases">
        <title>Sequencing the genomes of 1000 actinobacteria strains.</title>
        <authorList>
            <person name="Klenk H.-P."/>
        </authorList>
    </citation>
    <scope>NUCLEOTIDE SEQUENCE [LARGE SCALE GENOMIC DNA]</scope>
    <source>
        <strain evidence="7 8">DSM 44343</strain>
    </source>
</reference>
<accession>A0A495K6V7</accession>
<comment type="similarity">
    <text evidence="1 4">Belongs to the polyphosphate kinase 2 (PPK2) family. Class I subfamily.</text>
</comment>
<dbReference type="EMBL" id="RBKV01000001">
    <property type="protein sequence ID" value="RKR97037.1"/>
    <property type="molecule type" value="Genomic_DNA"/>
</dbReference>
<evidence type="ECO:0000256" key="4">
    <source>
        <dbReference type="RuleBase" id="RU369062"/>
    </source>
</evidence>
<dbReference type="SUPFAM" id="SSF52540">
    <property type="entry name" value="P-loop containing nucleoside triphosphate hydrolases"/>
    <property type="match status" value="1"/>
</dbReference>
<keyword evidence="3 4" id="KW-0418">Kinase</keyword>
<evidence type="ECO:0000313" key="6">
    <source>
        <dbReference type="EMBL" id="MDV7134910.1"/>
    </source>
</evidence>
<comment type="caution">
    <text evidence="7">The sequence shown here is derived from an EMBL/GenBank/DDBJ whole genome shotgun (WGS) entry which is preliminary data.</text>
</comment>
<dbReference type="PANTHER" id="PTHR34383">
    <property type="entry name" value="POLYPHOSPHATE:AMP PHOSPHOTRANSFERASE-RELATED"/>
    <property type="match status" value="1"/>
</dbReference>
<keyword evidence="2 4" id="KW-0808">Transferase</keyword>
<dbReference type="Proteomes" id="UP000274762">
    <property type="component" value="Unassembled WGS sequence"/>
</dbReference>
<dbReference type="GO" id="GO:0008976">
    <property type="term" value="F:polyphosphate kinase activity"/>
    <property type="evidence" value="ECO:0007669"/>
    <property type="project" value="UniProtKB-UniRule"/>
</dbReference>
<evidence type="ECO:0000259" key="5">
    <source>
        <dbReference type="Pfam" id="PF03976"/>
    </source>
</evidence>
<evidence type="ECO:0000313" key="9">
    <source>
        <dbReference type="Proteomes" id="UP001185792"/>
    </source>
</evidence>
<dbReference type="EC" id="2.7.4.-" evidence="4"/>
<evidence type="ECO:0000313" key="7">
    <source>
        <dbReference type="EMBL" id="RKR97037.1"/>
    </source>
</evidence>
<dbReference type="Gene3D" id="3.40.50.300">
    <property type="entry name" value="P-loop containing nucleotide triphosphate hydrolases"/>
    <property type="match status" value="1"/>
</dbReference>
<gene>
    <name evidence="6" type="primary">ppk2</name>
    <name evidence="7" type="ORF">DFJ75_3901</name>
    <name evidence="6" type="ORF">R4198_14490</name>
</gene>
<keyword evidence="9" id="KW-1185">Reference proteome</keyword>
<accession>A0A315SBJ3</accession>
<organism evidence="7 8">
    <name type="scientific">Williamsia marianensis</name>
    <dbReference type="NCBI Taxonomy" id="85044"/>
    <lineage>
        <taxon>Bacteria</taxon>
        <taxon>Bacillati</taxon>
        <taxon>Actinomycetota</taxon>
        <taxon>Actinomycetes</taxon>
        <taxon>Mycobacteriales</taxon>
        <taxon>Nocardiaceae</taxon>
        <taxon>Williamsia</taxon>
    </lineage>
</organism>
<dbReference type="AlphaFoldDB" id="A0A315SBJ3"/>
<dbReference type="InterPro" id="IPR027417">
    <property type="entry name" value="P-loop_NTPase"/>
</dbReference>
<dbReference type="PANTHER" id="PTHR34383:SF1">
    <property type="entry name" value="ADP-POLYPHOSPHATE PHOSPHOTRANSFERASE"/>
    <property type="match status" value="1"/>
</dbReference>
<comment type="function">
    <text evidence="4">Uses inorganic polyphosphate (polyP) as a donor to convert GDP to GTP or ADP to ATP.</text>
</comment>
<dbReference type="InterPro" id="IPR022488">
    <property type="entry name" value="PPK2-related"/>
</dbReference>
<dbReference type="RefSeq" id="WP_174548696.1">
    <property type="nucleotide sequence ID" value="NZ_CBCRXS010000003.1"/>
</dbReference>
<name>A0A315SBJ3_WILMA</name>
<proteinExistence type="inferred from homology"/>
<evidence type="ECO:0000256" key="2">
    <source>
        <dbReference type="ARBA" id="ARBA00022679"/>
    </source>
</evidence>
<dbReference type="InterPro" id="IPR022486">
    <property type="entry name" value="PPK2_PA0141"/>
</dbReference>
<dbReference type="EMBL" id="JAWLUM010000002">
    <property type="protein sequence ID" value="MDV7134910.1"/>
    <property type="molecule type" value="Genomic_DNA"/>
</dbReference>
<evidence type="ECO:0000256" key="1">
    <source>
        <dbReference type="ARBA" id="ARBA00009924"/>
    </source>
</evidence>
<dbReference type="GO" id="GO:0006793">
    <property type="term" value="P:phosphorus metabolic process"/>
    <property type="evidence" value="ECO:0007669"/>
    <property type="project" value="InterPro"/>
</dbReference>
<feature type="domain" description="Polyphosphate kinase-2-related" evidence="5">
    <location>
        <begin position="76"/>
        <end position="301"/>
    </location>
</feature>
<evidence type="ECO:0000313" key="8">
    <source>
        <dbReference type="Proteomes" id="UP000274762"/>
    </source>
</evidence>
<protein>
    <recommendedName>
        <fullName evidence="4">ADP/GDP-polyphosphate phosphotransferase</fullName>
        <ecNumber evidence="4">2.7.4.-</ecNumber>
    </recommendedName>
    <alternativeName>
        <fullName evidence="4">Polyphosphate kinase PPK2</fullName>
    </alternativeName>
</protein>
<reference evidence="6 9" key="2">
    <citation type="submission" date="2023-10" db="EMBL/GenBank/DDBJ databases">
        <title>Development of a sustainable strategy for remediation of hydrocarbon-contaminated territories based on the waste exchange concept.</title>
        <authorList>
            <person name="Krivoruchko A."/>
        </authorList>
    </citation>
    <scope>NUCLEOTIDE SEQUENCE [LARGE SCALE GENOMIC DNA]</scope>
    <source>
        <strain evidence="6 9">IEGM 1236</strain>
    </source>
</reference>
<dbReference type="Proteomes" id="UP001185792">
    <property type="component" value="Unassembled WGS sequence"/>
</dbReference>